<accession>A0A6J5PTK1</accession>
<dbReference type="EMBL" id="LR797195">
    <property type="protein sequence ID" value="CAB4193043.1"/>
    <property type="molecule type" value="Genomic_DNA"/>
</dbReference>
<organism evidence="1">
    <name type="scientific">uncultured Caudovirales phage</name>
    <dbReference type="NCBI Taxonomy" id="2100421"/>
    <lineage>
        <taxon>Viruses</taxon>
        <taxon>Duplodnaviria</taxon>
        <taxon>Heunggongvirae</taxon>
        <taxon>Uroviricota</taxon>
        <taxon>Caudoviricetes</taxon>
        <taxon>Peduoviridae</taxon>
        <taxon>Maltschvirus</taxon>
        <taxon>Maltschvirus maltsch</taxon>
    </lineage>
</organism>
<proteinExistence type="predicted"/>
<protein>
    <submittedName>
        <fullName evidence="1">Uncharacterized protein</fullName>
    </submittedName>
</protein>
<evidence type="ECO:0000313" key="2">
    <source>
        <dbReference type="EMBL" id="CAB4193043.1"/>
    </source>
</evidence>
<reference evidence="1" key="1">
    <citation type="submission" date="2020-05" db="EMBL/GenBank/DDBJ databases">
        <authorList>
            <person name="Chiriac C."/>
            <person name="Salcher M."/>
            <person name="Ghai R."/>
            <person name="Kavagutti S V."/>
        </authorList>
    </citation>
    <scope>NUCLEOTIDE SEQUENCE</scope>
</reference>
<dbReference type="EMBL" id="LR796916">
    <property type="protein sequence ID" value="CAB4174502.1"/>
    <property type="molecule type" value="Genomic_DNA"/>
</dbReference>
<sequence length="46" mass="4923">MVGIRKIKAVSDGVLVLRLDEYHAGSTPVGITKLLWSREVGISLGS</sequence>
<gene>
    <name evidence="2" type="ORF">UFOVP1247_10</name>
    <name evidence="1" type="ORF">UFOVP970_50</name>
</gene>
<evidence type="ECO:0000313" key="1">
    <source>
        <dbReference type="EMBL" id="CAB4174502.1"/>
    </source>
</evidence>
<name>A0A6J5PTK1_9CAUD</name>